<evidence type="ECO:0000313" key="3">
    <source>
        <dbReference type="Proteomes" id="UP000664288"/>
    </source>
</evidence>
<name>A0ABS3J2L7_9HYPH</name>
<feature type="transmembrane region" description="Helical" evidence="1">
    <location>
        <begin position="12"/>
        <end position="30"/>
    </location>
</feature>
<dbReference type="EMBL" id="JAFMPY010000008">
    <property type="protein sequence ID" value="MBO0903904.1"/>
    <property type="molecule type" value="Genomic_DNA"/>
</dbReference>
<proteinExistence type="predicted"/>
<feature type="transmembrane region" description="Helical" evidence="1">
    <location>
        <begin position="36"/>
        <end position="54"/>
    </location>
</feature>
<gene>
    <name evidence="2" type="ORF">J1C47_09645</name>
</gene>
<protein>
    <submittedName>
        <fullName evidence="2">Uncharacterized protein</fullName>
    </submittedName>
</protein>
<dbReference type="RefSeq" id="WP_207350551.1">
    <property type="nucleotide sequence ID" value="NZ_JAFMPY010000008.1"/>
</dbReference>
<dbReference type="Proteomes" id="UP000664288">
    <property type="component" value="Unassembled WGS sequence"/>
</dbReference>
<evidence type="ECO:0000256" key="1">
    <source>
        <dbReference type="SAM" id="Phobius"/>
    </source>
</evidence>
<accession>A0ABS3J2L7</accession>
<keyword evidence="1" id="KW-0812">Transmembrane</keyword>
<organism evidence="2 3">
    <name type="scientific">Jiella sonneratiae</name>
    <dbReference type="NCBI Taxonomy" id="2816856"/>
    <lineage>
        <taxon>Bacteria</taxon>
        <taxon>Pseudomonadati</taxon>
        <taxon>Pseudomonadota</taxon>
        <taxon>Alphaproteobacteria</taxon>
        <taxon>Hyphomicrobiales</taxon>
        <taxon>Aurantimonadaceae</taxon>
        <taxon>Jiella</taxon>
    </lineage>
</organism>
<comment type="caution">
    <text evidence="2">The sequence shown here is derived from an EMBL/GenBank/DDBJ whole genome shotgun (WGS) entry which is preliminary data.</text>
</comment>
<reference evidence="2 3" key="1">
    <citation type="submission" date="2021-03" db="EMBL/GenBank/DDBJ databases">
        <title>Whole genome sequence of Jiella sp. MQZ13P-4.</title>
        <authorList>
            <person name="Tuo L."/>
        </authorList>
    </citation>
    <scope>NUCLEOTIDE SEQUENCE [LARGE SCALE GENOMIC DNA]</scope>
    <source>
        <strain evidence="2 3">MQZ13P-4</strain>
    </source>
</reference>
<keyword evidence="1" id="KW-0472">Membrane</keyword>
<keyword evidence="3" id="KW-1185">Reference proteome</keyword>
<keyword evidence="1" id="KW-1133">Transmembrane helix</keyword>
<sequence>MHRLRRLEYTGSRLAANAGAVALAAGAAATAATGTLGAGVLATIAGGVIGYLLLNQIPKTGQTDGMKPRE</sequence>
<evidence type="ECO:0000313" key="2">
    <source>
        <dbReference type="EMBL" id="MBO0903904.1"/>
    </source>
</evidence>